<evidence type="ECO:0000256" key="5">
    <source>
        <dbReference type="ARBA" id="ARBA00023006"/>
    </source>
</evidence>
<feature type="domain" description="Ubiquitin-like modifier-activating enzyme Atg7 N-terminal" evidence="9">
    <location>
        <begin position="8"/>
        <end position="315"/>
    </location>
</feature>
<feature type="active site" description="Glycyl thioester intermediate" evidence="6">
    <location>
        <position position="542"/>
    </location>
</feature>
<dbReference type="GO" id="GO:0019778">
    <property type="term" value="F:Atg12 activating enzyme activity"/>
    <property type="evidence" value="ECO:0007669"/>
    <property type="project" value="TreeGrafter"/>
</dbReference>
<dbReference type="EnsemblMetazoa" id="PHUM397480-RA">
    <property type="protein sequence ID" value="PHUM397480-PA"/>
    <property type="gene ID" value="PHUM397480"/>
</dbReference>
<feature type="domain" description="THIF-type NAD/FAD binding fold" evidence="8">
    <location>
        <begin position="332"/>
        <end position="569"/>
    </location>
</feature>
<dbReference type="KEGG" id="phu:Phum_PHUM397480"/>
<evidence type="ECO:0000256" key="4">
    <source>
        <dbReference type="ARBA" id="ARBA00022927"/>
    </source>
</evidence>
<dbReference type="InterPro" id="IPR000594">
    <property type="entry name" value="ThiF_NAD_FAD-bd"/>
</dbReference>
<dbReference type="GO" id="GO:0032446">
    <property type="term" value="P:protein modification by small protein conjugation"/>
    <property type="evidence" value="ECO:0007669"/>
    <property type="project" value="TreeGrafter"/>
</dbReference>
<accession>E0VRG5</accession>
<dbReference type="Gene3D" id="3.40.140.100">
    <property type="entry name" value="Ubiquitin-like modifier-activating enzyme ATG7 C-terminal domain"/>
    <property type="match status" value="1"/>
</dbReference>
<dbReference type="GO" id="GO:0000422">
    <property type="term" value="P:autophagy of mitochondrion"/>
    <property type="evidence" value="ECO:0007669"/>
    <property type="project" value="TreeGrafter"/>
</dbReference>
<evidence type="ECO:0000256" key="3">
    <source>
        <dbReference type="ARBA" id="ARBA00022448"/>
    </source>
</evidence>
<dbReference type="PANTHER" id="PTHR10953">
    <property type="entry name" value="UBIQUITIN-ACTIVATING ENZYME E1"/>
    <property type="match status" value="1"/>
</dbReference>
<dbReference type="OrthoDB" id="338614at2759"/>
<reference evidence="11" key="3">
    <citation type="submission" date="2020-05" db="UniProtKB">
        <authorList>
            <consortium name="EnsemblMetazoa"/>
        </authorList>
    </citation>
    <scope>IDENTIFICATION</scope>
    <source>
        <strain evidence="11">USDA</strain>
    </source>
</reference>
<dbReference type="InterPro" id="IPR006285">
    <property type="entry name" value="Atg7"/>
</dbReference>
<dbReference type="InterPro" id="IPR032197">
    <property type="entry name" value="Atg7_N"/>
</dbReference>
<comment type="subunit">
    <text evidence="7">Homodimer.</text>
</comment>
<dbReference type="GeneID" id="8237828"/>
<evidence type="ECO:0000256" key="1">
    <source>
        <dbReference type="ARBA" id="ARBA00010931"/>
    </source>
</evidence>
<dbReference type="NCBIfam" id="TIGR01381">
    <property type="entry name" value="E1_like_apg7"/>
    <property type="match status" value="1"/>
</dbReference>
<evidence type="ECO:0000313" key="11">
    <source>
        <dbReference type="EnsemblMetazoa" id="PHUM397480-PA"/>
    </source>
</evidence>
<dbReference type="PANTHER" id="PTHR10953:SF3">
    <property type="entry name" value="UBIQUITIN-LIKE MODIFIER-ACTIVATING ENZYME ATG7"/>
    <property type="match status" value="1"/>
</dbReference>
<dbReference type="Gene3D" id="3.40.140.70">
    <property type="entry name" value="Ubiquitin-like modifier-activating enzyme ATG7 N-terminal domain"/>
    <property type="match status" value="1"/>
</dbReference>
<dbReference type="STRING" id="121224.E0VRG5"/>
<dbReference type="AlphaFoldDB" id="E0VRG5"/>
<dbReference type="GO" id="GO:0000045">
    <property type="term" value="P:autophagosome assembly"/>
    <property type="evidence" value="ECO:0007669"/>
    <property type="project" value="TreeGrafter"/>
</dbReference>
<dbReference type="Gene3D" id="3.40.50.720">
    <property type="entry name" value="NAD(P)-binding Rossmann-like Domain"/>
    <property type="match status" value="1"/>
</dbReference>
<dbReference type="GO" id="GO:0000407">
    <property type="term" value="C:phagophore assembly site"/>
    <property type="evidence" value="ECO:0007669"/>
    <property type="project" value="UniProtKB-SubCell"/>
</dbReference>
<dbReference type="eggNOG" id="KOG2337">
    <property type="taxonomic scope" value="Eukaryota"/>
</dbReference>
<organism>
    <name type="scientific">Pediculus humanus subsp. corporis</name>
    <name type="common">Body louse</name>
    <dbReference type="NCBI Taxonomy" id="121224"/>
    <lineage>
        <taxon>Eukaryota</taxon>
        <taxon>Metazoa</taxon>
        <taxon>Ecdysozoa</taxon>
        <taxon>Arthropoda</taxon>
        <taxon>Hexapoda</taxon>
        <taxon>Insecta</taxon>
        <taxon>Pterygota</taxon>
        <taxon>Neoptera</taxon>
        <taxon>Paraneoptera</taxon>
        <taxon>Psocodea</taxon>
        <taxon>Troctomorpha</taxon>
        <taxon>Phthiraptera</taxon>
        <taxon>Anoplura</taxon>
        <taxon>Pediculidae</taxon>
        <taxon>Pediculus</taxon>
    </lineage>
</organism>
<dbReference type="FunFam" id="3.40.50.720:FF:000243">
    <property type="entry name" value="Ubiquitin-like modifier-activating enzyme ATG7"/>
    <property type="match status" value="1"/>
</dbReference>
<dbReference type="EMBL" id="DS235465">
    <property type="protein sequence ID" value="EEB15971.1"/>
    <property type="molecule type" value="Genomic_DNA"/>
</dbReference>
<evidence type="ECO:0000259" key="8">
    <source>
        <dbReference type="Pfam" id="PF00899"/>
    </source>
</evidence>
<keyword evidence="5 7" id="KW-0072">Autophagy</keyword>
<dbReference type="RefSeq" id="XP_002428709.1">
    <property type="nucleotide sequence ID" value="XM_002428664.1"/>
</dbReference>
<dbReference type="InParanoid" id="E0VRG5"/>
<dbReference type="InterPro" id="IPR035985">
    <property type="entry name" value="Ubiquitin-activating_enz"/>
</dbReference>
<reference evidence="10" key="1">
    <citation type="submission" date="2007-04" db="EMBL/GenBank/DDBJ databases">
        <title>Annotation of Pediculus humanus corporis strain USDA.</title>
        <authorList>
            <person name="Kirkness E."/>
            <person name="Hannick L."/>
            <person name="Hass B."/>
            <person name="Bruggner R."/>
            <person name="Lawson D."/>
            <person name="Bidwell S."/>
            <person name="Joardar V."/>
            <person name="Caler E."/>
            <person name="Walenz B."/>
            <person name="Inman J."/>
            <person name="Schobel S."/>
            <person name="Galinsky K."/>
            <person name="Amedeo P."/>
            <person name="Strausberg R."/>
        </authorList>
    </citation>
    <scope>NUCLEOTIDE SEQUENCE</scope>
    <source>
        <strain evidence="10">USDA</strain>
    </source>
</reference>
<dbReference type="Pfam" id="PF16420">
    <property type="entry name" value="ATG7_N"/>
    <property type="match status" value="1"/>
</dbReference>
<dbReference type="FunFam" id="3.40.140.70:FF:000001">
    <property type="entry name" value="Ubiquitin-like modifier-activating enzyme atg7"/>
    <property type="match status" value="1"/>
</dbReference>
<dbReference type="OMA" id="RQIWDAI"/>
<dbReference type="EMBL" id="AAZO01004657">
    <property type="status" value="NOT_ANNOTATED_CDS"/>
    <property type="molecule type" value="Genomic_DNA"/>
</dbReference>
<dbReference type="Pfam" id="PF00899">
    <property type="entry name" value="ThiF"/>
    <property type="match status" value="1"/>
</dbReference>
<dbReference type="GO" id="GO:0019779">
    <property type="term" value="F:Atg8 activating enzyme activity"/>
    <property type="evidence" value="ECO:0007669"/>
    <property type="project" value="TreeGrafter"/>
</dbReference>
<dbReference type="Proteomes" id="UP000009046">
    <property type="component" value="Unassembled WGS sequence"/>
</dbReference>
<keyword evidence="7" id="KW-0963">Cytoplasm</keyword>
<evidence type="ECO:0000256" key="7">
    <source>
        <dbReference type="RuleBase" id="RU366022"/>
    </source>
</evidence>
<comment type="subcellular location">
    <subcellularLocation>
        <location evidence="7">Cytoplasm</location>
    </subcellularLocation>
    <subcellularLocation>
        <location evidence="7">Preautophagosomal structure</location>
    </subcellularLocation>
</comment>
<gene>
    <name evidence="11" type="primary">8237828</name>
    <name evidence="10" type="ORF">Phum_PHUM397480</name>
</gene>
<dbReference type="SUPFAM" id="SSF69572">
    <property type="entry name" value="Activating enzymes of the ubiquitin-like proteins"/>
    <property type="match status" value="1"/>
</dbReference>
<dbReference type="CTD" id="8237828"/>
<dbReference type="InterPro" id="IPR042523">
    <property type="entry name" value="Atg7_N_2"/>
</dbReference>
<dbReference type="GO" id="GO:0015031">
    <property type="term" value="P:protein transport"/>
    <property type="evidence" value="ECO:0007669"/>
    <property type="project" value="UniProtKB-UniRule"/>
</dbReference>
<dbReference type="GO" id="GO:0034727">
    <property type="term" value="P:piecemeal microautophagy of the nucleus"/>
    <property type="evidence" value="ECO:0007669"/>
    <property type="project" value="TreeGrafter"/>
</dbReference>
<dbReference type="InterPro" id="IPR042522">
    <property type="entry name" value="Atg7_N_1"/>
</dbReference>
<dbReference type="InterPro" id="IPR045886">
    <property type="entry name" value="ThiF/MoeB/HesA"/>
</dbReference>
<sequence>MTTEGDLLKFAPFKSQVDPSFWQKLTEMKLDNDKLNENVHKIWGYYSNKKPEGQNQLFSVDASSFNKSPDENRLIGVGSILNKNTIESFKEENYMDIVNREGKEIIDSIKKDAVENPSLLSKFFILTFANLKSYIFYYWFAFPAPTFFNCNNLNHPKNISEYFNDEQLDCLYDGYKNKLNTHNKGFFFVRLKNENIELFSLNEGLNEINGEENWFLGFSDTSSSIYPSWPLRNFIALLIYHRLKMFDYPVKIICLRLNFIDGKWNINNSLVLNVKVNIKKNISEIDDWTMEKWVGWEKNDKGKLSPQMANLKQYMDPVTLAETSVDLNLKLMKWQIMPNLNLDIIKNSKCLLIGAGTLGCVVARNLISWGVRKITFIDYGKVSYSNPARQFLYNFEDVGKFKAEVAATALKKIFPGTVSSGLVFKIPMPGHPLGESLIDETKENVEKLEKLVDEHDVLFLLMDSRESRWLPTLIACARKKLVINAALGFDSYLVMRHGLKNSTMEEKNDRKLLSGDVLGCYFCNDITAPGNSSKNRTLDQQCTVTRPGVSNIAGALAVELFVSILQHPLGGLAPADTNLEKTEYDGVLGMIPHSIRGFLSHYQTVLPAVEAFNSCVACSEKVVSKYEEEKFKFLYKALESKEYLENLCGLTDLQNEPLIEEVLEYSDSESE</sequence>
<reference evidence="10" key="2">
    <citation type="submission" date="2007-04" db="EMBL/GenBank/DDBJ databases">
        <title>The genome of the human body louse.</title>
        <authorList>
            <consortium name="The Human Body Louse Genome Consortium"/>
            <person name="Kirkness E."/>
            <person name="Walenz B."/>
            <person name="Hass B."/>
            <person name="Bruggner R."/>
            <person name="Strausberg R."/>
        </authorList>
    </citation>
    <scope>NUCLEOTIDE SEQUENCE</scope>
    <source>
        <strain evidence="10">USDA</strain>
    </source>
</reference>
<evidence type="ECO:0000256" key="6">
    <source>
        <dbReference type="PIRSR" id="PIRSR606285-1"/>
    </source>
</evidence>
<keyword evidence="12" id="KW-1185">Reference proteome</keyword>
<evidence type="ECO:0000313" key="10">
    <source>
        <dbReference type="EMBL" id="EEB15971.1"/>
    </source>
</evidence>
<comment type="similarity">
    <text evidence="1 7">Belongs to the ATG7 family.</text>
</comment>
<dbReference type="VEuPathDB" id="VectorBase:PHUM397480"/>
<comment type="function">
    <text evidence="7">E1-like activating enzyme involved in the 2 ubiquitin-like systems required for autophagy.</text>
</comment>
<dbReference type="HOGENOM" id="CLU_012998_2_1_1"/>
<keyword evidence="7" id="KW-0833">Ubl conjugation pathway</keyword>
<evidence type="ECO:0000259" key="9">
    <source>
        <dbReference type="Pfam" id="PF16420"/>
    </source>
</evidence>
<dbReference type="FunCoup" id="E0VRG5">
    <property type="interactions" value="965"/>
</dbReference>
<evidence type="ECO:0000313" key="12">
    <source>
        <dbReference type="Proteomes" id="UP000009046"/>
    </source>
</evidence>
<proteinExistence type="inferred from homology"/>
<dbReference type="CDD" id="cd01486">
    <property type="entry name" value="Apg7"/>
    <property type="match status" value="1"/>
</dbReference>
<keyword evidence="3 7" id="KW-0813">Transport</keyword>
<name>E0VRG5_PEDHC</name>
<protein>
    <recommendedName>
        <fullName evidence="2 7">Ubiquitin-like modifier-activating enzyme ATG7</fullName>
    </recommendedName>
    <alternativeName>
        <fullName evidence="7">Autophagy-related protein 7</fullName>
    </alternativeName>
</protein>
<dbReference type="GO" id="GO:0006995">
    <property type="term" value="P:cellular response to nitrogen starvation"/>
    <property type="evidence" value="ECO:0007669"/>
    <property type="project" value="TreeGrafter"/>
</dbReference>
<keyword evidence="4 7" id="KW-0653">Protein transport</keyword>
<evidence type="ECO:0000256" key="2">
    <source>
        <dbReference type="ARBA" id="ARBA00017647"/>
    </source>
</evidence>